<evidence type="ECO:0000313" key="2">
    <source>
        <dbReference type="EMBL" id="MSU91608.1"/>
    </source>
</evidence>
<feature type="chain" id="PRO_5026778148" description="Sporulation related protein" evidence="1">
    <location>
        <begin position="20"/>
        <end position="169"/>
    </location>
</feature>
<evidence type="ECO:0000256" key="1">
    <source>
        <dbReference type="SAM" id="SignalP"/>
    </source>
</evidence>
<dbReference type="Proteomes" id="UP000474957">
    <property type="component" value="Unassembled WGS sequence"/>
</dbReference>
<feature type="signal peptide" evidence="1">
    <location>
        <begin position="1"/>
        <end position="19"/>
    </location>
</feature>
<keyword evidence="3" id="KW-1185">Reference proteome</keyword>
<dbReference type="SUPFAM" id="SSF110997">
    <property type="entry name" value="Sporulation related repeat"/>
    <property type="match status" value="1"/>
</dbReference>
<gene>
    <name evidence="2" type="ORF">GE300_18680</name>
</gene>
<sequence length="169" mass="17596">MRTALVLSLLAAGCAAAPADPAARAGTCRALFQVYDREVARQPPAMLELDETLLFGRRAPDPAGLRQYRCVRFESDLAAGADLSAHRAPPPGQGAARYVHLATMAADGAAARLAGRVAALGYRVETRGAPGLGRRVFVGPLRTPAEVGAALRLAAALGLDDAYPLSRIP</sequence>
<dbReference type="GO" id="GO:0042834">
    <property type="term" value="F:peptidoglycan binding"/>
    <property type="evidence" value="ECO:0007669"/>
    <property type="project" value="InterPro"/>
</dbReference>
<evidence type="ECO:0000313" key="3">
    <source>
        <dbReference type="Proteomes" id="UP000474957"/>
    </source>
</evidence>
<name>A0A6L5Z4V6_9RHOB</name>
<comment type="caution">
    <text evidence="2">The sequence shown here is derived from an EMBL/GenBank/DDBJ whole genome shotgun (WGS) entry which is preliminary data.</text>
</comment>
<proteinExistence type="predicted"/>
<dbReference type="AlphaFoldDB" id="A0A6L5Z4V6"/>
<dbReference type="RefSeq" id="WP_154448939.1">
    <property type="nucleotide sequence ID" value="NZ_WIND01000022.1"/>
</dbReference>
<reference evidence="2 3" key="1">
    <citation type="submission" date="2019-10" db="EMBL/GenBank/DDBJ databases">
        <title>Cognatihalovulum marinum gen. nov. sp. nov., a new member of the family Rhodobacteraceae isolated from deep seawater of the Northwest Indian Ocean.</title>
        <authorList>
            <person name="Ruan C."/>
            <person name="Wang J."/>
            <person name="Zheng X."/>
            <person name="Song L."/>
            <person name="Zhu Y."/>
            <person name="Huang Y."/>
            <person name="Lu Z."/>
            <person name="Du W."/>
            <person name="Huang L."/>
            <person name="Dai X."/>
        </authorList>
    </citation>
    <scope>NUCLEOTIDE SEQUENCE [LARGE SCALE GENOMIC DNA]</scope>
    <source>
        <strain evidence="2 3">2CG4</strain>
    </source>
</reference>
<keyword evidence="1" id="KW-0732">Signal</keyword>
<accession>A0A6L5Z4V6</accession>
<protein>
    <recommendedName>
        <fullName evidence="4">Sporulation related protein</fullName>
    </recommendedName>
</protein>
<evidence type="ECO:0008006" key="4">
    <source>
        <dbReference type="Google" id="ProtNLM"/>
    </source>
</evidence>
<dbReference type="InterPro" id="IPR036680">
    <property type="entry name" value="SPOR-like_sf"/>
</dbReference>
<organism evidence="2 3">
    <name type="scientific">Halovulum marinum</name>
    <dbReference type="NCBI Taxonomy" id="2662447"/>
    <lineage>
        <taxon>Bacteria</taxon>
        <taxon>Pseudomonadati</taxon>
        <taxon>Pseudomonadota</taxon>
        <taxon>Alphaproteobacteria</taxon>
        <taxon>Rhodobacterales</taxon>
        <taxon>Paracoccaceae</taxon>
        <taxon>Halovulum</taxon>
    </lineage>
</organism>
<dbReference type="EMBL" id="WIND01000022">
    <property type="protein sequence ID" value="MSU91608.1"/>
    <property type="molecule type" value="Genomic_DNA"/>
</dbReference>